<dbReference type="PANTHER" id="PTHR12220">
    <property type="entry name" value="50S/60S RIBOSOMAL PROTEIN L16"/>
    <property type="match status" value="1"/>
</dbReference>
<dbReference type="InterPro" id="IPR036920">
    <property type="entry name" value="Ribosomal_uL16_sf"/>
</dbReference>
<dbReference type="SUPFAM" id="SSF54686">
    <property type="entry name" value="Ribosomal protein L16p/L10e"/>
    <property type="match status" value="1"/>
</dbReference>
<dbReference type="InterPro" id="IPR020798">
    <property type="entry name" value="Ribosomal_uL16_CS"/>
</dbReference>
<gene>
    <name evidence="5" type="primary">rpl16</name>
</gene>
<dbReference type="PANTHER" id="PTHR12220:SF13">
    <property type="entry name" value="LARGE RIBOSOMAL SUBUNIT PROTEIN UL16M"/>
    <property type="match status" value="1"/>
</dbReference>
<dbReference type="InterPro" id="IPR000114">
    <property type="entry name" value="Ribosomal_uL16_bact-type"/>
</dbReference>
<evidence type="ECO:0000256" key="4">
    <source>
        <dbReference type="RuleBase" id="RU004413"/>
    </source>
</evidence>
<dbReference type="PROSITE" id="PS00701">
    <property type="entry name" value="RIBOSOMAL_L16_2"/>
    <property type="match status" value="1"/>
</dbReference>
<evidence type="ECO:0000313" key="5">
    <source>
        <dbReference type="EMBL" id="AOL58004.1"/>
    </source>
</evidence>
<dbReference type="PRINTS" id="PR00060">
    <property type="entry name" value="RIBOSOMALL16"/>
</dbReference>
<dbReference type="InterPro" id="IPR016180">
    <property type="entry name" value="Ribosomal_uL16_dom"/>
</dbReference>
<dbReference type="RefSeq" id="YP_009295520.1">
    <property type="nucleotide sequence ID" value="NC_031166.1"/>
</dbReference>
<evidence type="ECO:0000256" key="1">
    <source>
        <dbReference type="ARBA" id="ARBA00008931"/>
    </source>
</evidence>
<dbReference type="CDD" id="cd01433">
    <property type="entry name" value="Ribosomal_L16_L10e"/>
    <property type="match status" value="1"/>
</dbReference>
<keyword evidence="2 4" id="KW-0689">Ribosomal protein</keyword>
<dbReference type="Pfam" id="PF00252">
    <property type="entry name" value="Ribosomal_L16"/>
    <property type="match status" value="1"/>
</dbReference>
<dbReference type="GO" id="GO:0032543">
    <property type="term" value="P:mitochondrial translation"/>
    <property type="evidence" value="ECO:0007669"/>
    <property type="project" value="TreeGrafter"/>
</dbReference>
<reference evidence="5" key="1">
    <citation type="journal article" date="2016" name="Mitochondrial DNA Part B Resour">
        <title>Organellar genome analysis of the heteromorphic red alga Mastocarpus papillatus (Phyllophoraceae, Rhodophyta).</title>
        <authorList>
            <person name="Hughey J.R."/>
            <person name="Mumford T.F."/>
            <person name="Navarrete-Fernandez T.M."/>
            <person name="Huber S.R."/>
            <person name="Freese J.M."/>
            <person name="Murray E.M.C."/>
            <person name="Sissini M.N."/>
            <person name="Gentilhomme A."/>
        </authorList>
    </citation>
    <scope>NUCLEOTIDE SEQUENCE</scope>
</reference>
<comment type="similarity">
    <text evidence="1 4">Belongs to the universal ribosomal protein uL16 family.</text>
</comment>
<protein>
    <submittedName>
        <fullName evidence="5">Ribosomal protein L16</fullName>
    </submittedName>
</protein>
<accession>A0A342RZ58</accession>
<dbReference type="GO" id="GO:0005762">
    <property type="term" value="C:mitochondrial large ribosomal subunit"/>
    <property type="evidence" value="ECO:0007669"/>
    <property type="project" value="TreeGrafter"/>
</dbReference>
<dbReference type="InterPro" id="IPR047873">
    <property type="entry name" value="Ribosomal_uL16"/>
</dbReference>
<organism evidence="5">
    <name type="scientific">Mastocarpus papillatus</name>
    <dbReference type="NCBI Taxonomy" id="31436"/>
    <lineage>
        <taxon>Eukaryota</taxon>
        <taxon>Rhodophyta</taxon>
        <taxon>Florideophyceae</taxon>
        <taxon>Rhodymeniophycidae</taxon>
        <taxon>Gigartinales</taxon>
        <taxon>Phyllophoraceae</taxon>
        <taxon>Mastocarpus</taxon>
    </lineage>
</organism>
<dbReference type="GO" id="GO:0019843">
    <property type="term" value="F:rRNA binding"/>
    <property type="evidence" value="ECO:0007669"/>
    <property type="project" value="InterPro"/>
</dbReference>
<evidence type="ECO:0000256" key="3">
    <source>
        <dbReference type="ARBA" id="ARBA00023274"/>
    </source>
</evidence>
<proteinExistence type="inferred from homology"/>
<dbReference type="Gene3D" id="3.90.1170.10">
    <property type="entry name" value="Ribosomal protein L10e/L16"/>
    <property type="match status" value="1"/>
</dbReference>
<dbReference type="GO" id="GO:0003735">
    <property type="term" value="F:structural constituent of ribosome"/>
    <property type="evidence" value="ECO:0007669"/>
    <property type="project" value="InterPro"/>
</dbReference>
<geneLocation type="mitochondrion" evidence="5"/>
<keyword evidence="5" id="KW-0496">Mitochondrion</keyword>
<dbReference type="AlphaFoldDB" id="A0A342RZ58"/>
<dbReference type="GeneID" id="29071935"/>
<sequence length="136" mass="15414">MITSKKTHTPYSLKHKQSSNTLKFGRFGVKSLSFGKLTKDQLDSIQRSLLKTIKNNKKAIKVWFLVLFNLTLTKLSSESRMGKGKGAIYSKAIFLRPGTILIEFEGVSDQQMSTIFDLLKKTLKLKIALVKSYNIQ</sequence>
<evidence type="ECO:0000256" key="2">
    <source>
        <dbReference type="ARBA" id="ARBA00022980"/>
    </source>
</evidence>
<dbReference type="EMBL" id="KX525587">
    <property type="protein sequence ID" value="AOL58004.1"/>
    <property type="molecule type" value="Genomic_DNA"/>
</dbReference>
<keyword evidence="3 4" id="KW-0687">Ribonucleoprotein</keyword>
<name>A0A342RZ58_9FLOR</name>